<dbReference type="STRING" id="1128400.I2FM30"/>
<reference evidence="2 3" key="1">
    <citation type="journal article" date="2012" name="Plant Cell">
        <title>Genome comparison of barley and maize smut fungi reveals targeted loss of RNA silencing components and species-specific presence of transposable elements.</title>
        <authorList>
            <person name="Laurie J.D."/>
            <person name="Ali S."/>
            <person name="Linning R."/>
            <person name="Mannhaupt G."/>
            <person name="Wong P."/>
            <person name="Gueldener U."/>
            <person name="Muensterkoetter M."/>
            <person name="Moore R."/>
            <person name="Kahmann R."/>
            <person name="Bakkeren G."/>
            <person name="Schirawski J."/>
        </authorList>
    </citation>
    <scope>NUCLEOTIDE SEQUENCE [LARGE SCALE GENOMIC DNA]</scope>
    <source>
        <strain evidence="3">Uh4875-4</strain>
    </source>
</reference>
<keyword evidence="3" id="KW-1185">Reference proteome</keyword>
<sequence>MVNPETVDLPTATSPSVLGNFSSELYLYDAEGRLLVTNLSCKNQQLNVACVYVPANSTLWALWLENTTNFLVSLESRIWCDLVAGDWNTVINTMDHTSRCRPNLQERHRLLSFLSFLNDETGLLDGFREHFPDTILYTHKSPNSEARLDQIYVTPALYHRSFDWKTHVLPNSLNLDHDMVAVGFKPIIESKRGPGRFHFKCNLMKSKPVQECLTLFINKIREMPVTPSRWASLKNDLEKSLSVVVRTKTHALSAKHSQIKRKRLRLLLQRRASPNPSLEQKINAIIAREGQLNEFATRAYAYSALAKNRLLGEKPTRWFYSRFSASSLTAITALQSRPGGPIVENPPDLPVVAAAFYEVLFAEQPTNARKGREFIDLMPKIPRALGESISAPITSTEVRAAIKGAPTGKSPGPDGLPIELLKEVLKSSSENAEYLCEGLAHFFNSLLRGEVAAESFSIGVLSILYKNHGSTLDLKNYRPLTVANMDYKLFTSILTCRLCTALDDVIGSHQYAFLPGRLIDDNIRLVQSIIEENKGRENDGIYLLFIDQEKAYDHVDHNFFWHLLKKVGLPRPIRRAIRALYADIKLKVMVNGFTSSAFPVMSGVRQGDPLSCVLYVLFLEPLIRKLNASEIEGIPIPNSELTNPKKIEYTPENPYLHLGIPMGTDTMAQVQTLWEDVRMNFENIANKWSGAHLSLKGRVMVANSLMLSLPRYHLKFIPISTQTLKKLVKIYYDFIWVHKVHQKLHDSHALLPPERGGIGSFDLASVVTALSVEMISKLEYCGDLPWVQIQHCLLKNLHTRTQGEISSVITRPWIQRISSRELQEDVLPSCVRHLWLHWRRALNADSDTILLCSPATKQDVLNTNFWYHKDLKTLPRQGARHFSNNTYRFLADHDVTKIGDIWDADNQEVIFPAMLPNSQRRAMKQAVMTLIHDLPDSWLQLLEGNLSGTTPNNGQLCLTVVQGNLKNALPLEKVGFRLIYRQLVLKKTANVNYDHRVQPILQAYQRHTGRPGSPEMIWRTA</sequence>
<dbReference type="SUPFAM" id="SSF56219">
    <property type="entry name" value="DNase I-like"/>
    <property type="match status" value="1"/>
</dbReference>
<comment type="caution">
    <text evidence="2">The sequence shown here is derived from an EMBL/GenBank/DDBJ whole genome shotgun (WGS) entry which is preliminary data.</text>
</comment>
<dbReference type="PANTHER" id="PTHR19446">
    <property type="entry name" value="REVERSE TRANSCRIPTASES"/>
    <property type="match status" value="1"/>
</dbReference>
<evidence type="ECO:0000313" key="3">
    <source>
        <dbReference type="Proteomes" id="UP000006174"/>
    </source>
</evidence>
<organism evidence="2 3">
    <name type="scientific">Ustilago hordei</name>
    <name type="common">Barley covered smut fungus</name>
    <dbReference type="NCBI Taxonomy" id="120017"/>
    <lineage>
        <taxon>Eukaryota</taxon>
        <taxon>Fungi</taxon>
        <taxon>Dikarya</taxon>
        <taxon>Basidiomycota</taxon>
        <taxon>Ustilaginomycotina</taxon>
        <taxon>Ustilaginomycetes</taxon>
        <taxon>Ustilaginales</taxon>
        <taxon>Ustilaginaceae</taxon>
        <taxon>Ustilago</taxon>
    </lineage>
</organism>
<gene>
    <name evidence="2" type="ORF">UHOR_12394</name>
</gene>
<dbReference type="Pfam" id="PF00078">
    <property type="entry name" value="RVT_1"/>
    <property type="match status" value="1"/>
</dbReference>
<dbReference type="InterPro" id="IPR043502">
    <property type="entry name" value="DNA/RNA_pol_sf"/>
</dbReference>
<name>I2FM30_USTHO</name>
<dbReference type="Proteomes" id="UP000006174">
    <property type="component" value="Unassembled WGS sequence"/>
</dbReference>
<dbReference type="InterPro" id="IPR036691">
    <property type="entry name" value="Endo/exonu/phosph_ase_sf"/>
</dbReference>
<evidence type="ECO:0000259" key="1">
    <source>
        <dbReference type="Pfam" id="PF00078"/>
    </source>
</evidence>
<dbReference type="AlphaFoldDB" id="I2FM30"/>
<protein>
    <submittedName>
        <fullName evidence="2">Related to Retrovirus-related POL polyprotein</fullName>
    </submittedName>
</protein>
<accession>I2FM30</accession>
<dbReference type="eggNOG" id="KOG1075">
    <property type="taxonomic scope" value="Eukaryota"/>
</dbReference>
<proteinExistence type="predicted"/>
<feature type="domain" description="Reverse transcriptase" evidence="1">
    <location>
        <begin position="474"/>
        <end position="628"/>
    </location>
</feature>
<dbReference type="HOGENOM" id="CLU_263510_0_0_1"/>
<dbReference type="CDD" id="cd01650">
    <property type="entry name" value="RT_nLTR_like"/>
    <property type="match status" value="1"/>
</dbReference>
<dbReference type="InterPro" id="IPR000477">
    <property type="entry name" value="RT_dom"/>
</dbReference>
<dbReference type="Gene3D" id="3.60.10.10">
    <property type="entry name" value="Endonuclease/exonuclease/phosphatase"/>
    <property type="match status" value="1"/>
</dbReference>
<dbReference type="SUPFAM" id="SSF56672">
    <property type="entry name" value="DNA/RNA polymerases"/>
    <property type="match status" value="1"/>
</dbReference>
<evidence type="ECO:0000313" key="2">
    <source>
        <dbReference type="EMBL" id="CCF47973.1"/>
    </source>
</evidence>
<dbReference type="EMBL" id="CAGI01000047">
    <property type="protein sequence ID" value="CCF47973.1"/>
    <property type="molecule type" value="Genomic_DNA"/>
</dbReference>